<dbReference type="GeneID" id="4618785"/>
<dbReference type="PANTHER" id="PTHR28181">
    <property type="entry name" value="UPF0655 PROTEIN YCR015C"/>
    <property type="match status" value="1"/>
</dbReference>
<sequence>MEVAALPTPLYNIISYVIMLVDAKTTAFLRPLALYIRSVCAADFELAPRINSQRIMAKAVIFSDFDGTITWQDSNDFLADQYGLGQAARRRLFEGVIEGTTSFRDGFLQMLESIRLPFDQCVSKVREHVQLDPGFKDMYEWTRREGVPLVVISSGMRPLIEALLEQLLGHEALQQIEVIANEVDVRQDGTWCIRYRDESEHGHDKSRSIAACKQRWQHLEPAPVYFYCGDGISDLSAAKECDLLFAKSGKDLISFCKKQDVPFREFNTFDDVLSAVKRVVAGEASVTELQGGSAA</sequence>
<dbReference type="GO" id="GO:0000121">
    <property type="term" value="F:sn-glycerol 1-phosphatase activity"/>
    <property type="evidence" value="ECO:0007669"/>
    <property type="project" value="EnsemblFungi"/>
</dbReference>
<dbReference type="OrthoDB" id="10014216at2759"/>
<name>Q75EV3_EREGS</name>
<dbReference type="eggNOG" id="ENOG502QRU0">
    <property type="taxonomic scope" value="Eukaryota"/>
</dbReference>
<dbReference type="SMR" id="Q75EV3"/>
<keyword evidence="3" id="KW-1185">Reference proteome</keyword>
<dbReference type="Gene3D" id="3.40.50.1000">
    <property type="entry name" value="HAD superfamily/HAD-like"/>
    <property type="match status" value="1"/>
</dbReference>
<dbReference type="HOGENOM" id="CLU_058495_1_0_1"/>
<evidence type="ECO:0000256" key="1">
    <source>
        <dbReference type="ARBA" id="ARBA00022801"/>
    </source>
</evidence>
<dbReference type="Proteomes" id="UP000000591">
    <property type="component" value="Chromosome I"/>
</dbReference>
<dbReference type="Gene3D" id="3.90.1470.20">
    <property type="match status" value="1"/>
</dbReference>
<dbReference type="RefSeq" id="NP_982519.2">
    <property type="nucleotide sequence ID" value="NM_207872.2"/>
</dbReference>
<dbReference type="NCBIfam" id="TIGR01489">
    <property type="entry name" value="DKMTPPase-SF"/>
    <property type="match status" value="1"/>
</dbReference>
<gene>
    <name evidence="2" type="ORF">AGOS_AAL023W</name>
</gene>
<dbReference type="InterPro" id="IPR036412">
    <property type="entry name" value="HAD-like_sf"/>
</dbReference>
<dbReference type="OMA" id="VPFHEFD"/>
<accession>Q75EV3</accession>
<dbReference type="NCBIfam" id="TIGR01488">
    <property type="entry name" value="HAD-SF-IB"/>
    <property type="match status" value="1"/>
</dbReference>
<organism evidence="2 3">
    <name type="scientific">Eremothecium gossypii (strain ATCC 10895 / CBS 109.51 / FGSC 9923 / NRRL Y-1056)</name>
    <name type="common">Yeast</name>
    <name type="synonym">Ashbya gossypii</name>
    <dbReference type="NCBI Taxonomy" id="284811"/>
    <lineage>
        <taxon>Eukaryota</taxon>
        <taxon>Fungi</taxon>
        <taxon>Dikarya</taxon>
        <taxon>Ascomycota</taxon>
        <taxon>Saccharomycotina</taxon>
        <taxon>Saccharomycetes</taxon>
        <taxon>Saccharomycetales</taxon>
        <taxon>Saccharomycetaceae</taxon>
        <taxon>Eremothecium</taxon>
    </lineage>
</organism>
<dbReference type="GO" id="GO:0000287">
    <property type="term" value="F:magnesium ion binding"/>
    <property type="evidence" value="ECO:0000318"/>
    <property type="project" value="GO_Central"/>
</dbReference>
<dbReference type="Pfam" id="PF12710">
    <property type="entry name" value="HAD"/>
    <property type="match status" value="1"/>
</dbReference>
<dbReference type="EMBL" id="AE016814">
    <property type="protein sequence ID" value="AAS50343.2"/>
    <property type="molecule type" value="Genomic_DNA"/>
</dbReference>
<reference evidence="2 3" key="1">
    <citation type="journal article" date="2004" name="Science">
        <title>The Ashbya gossypii genome as a tool for mapping the ancient Saccharomyces cerevisiae genome.</title>
        <authorList>
            <person name="Dietrich F.S."/>
            <person name="Voegeli S."/>
            <person name="Brachat S."/>
            <person name="Lerch A."/>
            <person name="Gates K."/>
            <person name="Steiner S."/>
            <person name="Mohr C."/>
            <person name="Pohlmann R."/>
            <person name="Luedi P."/>
            <person name="Choi S."/>
            <person name="Wing R.A."/>
            <person name="Flavier A."/>
            <person name="Gaffney T.D."/>
            <person name="Philippsen P."/>
        </authorList>
    </citation>
    <scope>NUCLEOTIDE SEQUENCE [LARGE SCALE GENOMIC DNA]</scope>
    <source>
        <strain evidence="3">ATCC 10895 / CBS 109.51 / FGSC 9923 / NRRL Y-1056</strain>
    </source>
</reference>
<dbReference type="InterPro" id="IPR006384">
    <property type="entry name" value="HAD_hydro_PyrdxlP_Pase-like"/>
</dbReference>
<proteinExistence type="predicted"/>
<dbReference type="PANTHER" id="PTHR28181:SF2">
    <property type="entry name" value="PHOSPHORIC MONOESTER HYDROLASE"/>
    <property type="match status" value="1"/>
</dbReference>
<dbReference type="GO" id="GO:0050286">
    <property type="term" value="F:sorbitol-6-phosphatase activity"/>
    <property type="evidence" value="ECO:0007669"/>
    <property type="project" value="EnsemblFungi"/>
</dbReference>
<dbReference type="GO" id="GO:0052646">
    <property type="term" value="P:alditol phosphate metabolic process"/>
    <property type="evidence" value="ECO:0007669"/>
    <property type="project" value="EnsemblFungi"/>
</dbReference>
<reference evidence="3" key="2">
    <citation type="journal article" date="2013" name="G3 (Bethesda)">
        <title>Genomes of Ashbya fungi isolated from insects reveal four mating-type loci, numerous translocations, lack of transposons, and distinct gene duplications.</title>
        <authorList>
            <person name="Dietrich F.S."/>
            <person name="Voegeli S."/>
            <person name="Kuo S."/>
            <person name="Philippsen P."/>
        </authorList>
    </citation>
    <scope>GENOME REANNOTATION</scope>
    <source>
        <strain evidence="3">ATCC 10895 / CBS 109.51 / FGSC 9923 / NRRL Y-1056</strain>
    </source>
</reference>
<dbReference type="KEGG" id="ago:AGOS_AAL023W"/>
<keyword evidence="1" id="KW-0378">Hydrolase</keyword>
<evidence type="ECO:0000313" key="3">
    <source>
        <dbReference type="Proteomes" id="UP000000591"/>
    </source>
</evidence>
<dbReference type="FunCoup" id="Q75EV3">
    <property type="interactions" value="49"/>
</dbReference>
<dbReference type="GO" id="GO:0043136">
    <property type="term" value="F:sn-glycerol 3-phosphatase activity"/>
    <property type="evidence" value="ECO:0007669"/>
    <property type="project" value="EnsemblFungi"/>
</dbReference>
<dbReference type="STRING" id="284811.Q75EV3"/>
<dbReference type="InterPro" id="IPR023214">
    <property type="entry name" value="HAD_sf"/>
</dbReference>
<dbReference type="InterPro" id="IPR050849">
    <property type="entry name" value="HAD-like_hydrolase_phosphatase"/>
</dbReference>
<evidence type="ECO:0000313" key="2">
    <source>
        <dbReference type="EMBL" id="AAS50343.2"/>
    </source>
</evidence>
<protein>
    <submittedName>
        <fullName evidence="2">AAL023Wp</fullName>
    </submittedName>
</protein>
<dbReference type="GO" id="GO:0006564">
    <property type="term" value="P:L-serine biosynthetic process"/>
    <property type="evidence" value="ECO:0000318"/>
    <property type="project" value="GO_Central"/>
</dbReference>
<dbReference type="GO" id="GO:0005737">
    <property type="term" value="C:cytoplasm"/>
    <property type="evidence" value="ECO:0000318"/>
    <property type="project" value="GO_Central"/>
</dbReference>
<dbReference type="InParanoid" id="Q75EV3"/>
<dbReference type="GO" id="GO:0036424">
    <property type="term" value="F:L-phosphoserine phosphatase activity"/>
    <property type="evidence" value="ECO:0000318"/>
    <property type="project" value="GO_Central"/>
</dbReference>
<dbReference type="SUPFAM" id="SSF56784">
    <property type="entry name" value="HAD-like"/>
    <property type="match status" value="1"/>
</dbReference>
<dbReference type="AlphaFoldDB" id="Q75EV3"/>
<dbReference type="GO" id="GO:0110130">
    <property type="term" value="F:ribitol-5-phosphatase activity"/>
    <property type="evidence" value="ECO:0007669"/>
    <property type="project" value="EnsemblFungi"/>
</dbReference>